<protein>
    <submittedName>
        <fullName evidence="1">Caskin/Ankyrin repeat-containing protein</fullName>
    </submittedName>
</protein>
<evidence type="ECO:0000313" key="2">
    <source>
        <dbReference type="Proteomes" id="UP000827976"/>
    </source>
</evidence>
<reference evidence="2" key="1">
    <citation type="journal article" date="2022" name="Nat. Commun.">
        <title>Chromosome evolution and the genetic basis of agronomically important traits in greater yam.</title>
        <authorList>
            <person name="Bredeson J.V."/>
            <person name="Lyons J.B."/>
            <person name="Oniyinde I.O."/>
            <person name="Okereke N.R."/>
            <person name="Kolade O."/>
            <person name="Nnabue I."/>
            <person name="Nwadili C.O."/>
            <person name="Hribova E."/>
            <person name="Parker M."/>
            <person name="Nwogha J."/>
            <person name="Shu S."/>
            <person name="Carlson J."/>
            <person name="Kariba R."/>
            <person name="Muthemba S."/>
            <person name="Knop K."/>
            <person name="Barton G.J."/>
            <person name="Sherwood A.V."/>
            <person name="Lopez-Montes A."/>
            <person name="Asiedu R."/>
            <person name="Jamnadass R."/>
            <person name="Muchugi A."/>
            <person name="Goodstein D."/>
            <person name="Egesi C.N."/>
            <person name="Featherston J."/>
            <person name="Asfaw A."/>
            <person name="Simpson G.G."/>
            <person name="Dolezel J."/>
            <person name="Hendre P.S."/>
            <person name="Van Deynze A."/>
            <person name="Kumar P.L."/>
            <person name="Obidiegwu J.E."/>
            <person name="Bhattacharjee R."/>
            <person name="Rokhsar D.S."/>
        </authorList>
    </citation>
    <scope>NUCLEOTIDE SEQUENCE [LARGE SCALE GENOMIC DNA]</scope>
    <source>
        <strain evidence="2">cv. TDa95/00328</strain>
    </source>
</reference>
<name>A0ACB7WM06_DIOAL</name>
<proteinExistence type="predicted"/>
<dbReference type="Proteomes" id="UP000827976">
    <property type="component" value="Chromosome 3"/>
</dbReference>
<keyword evidence="2" id="KW-1185">Reference proteome</keyword>
<comment type="caution">
    <text evidence="1">The sequence shown here is derived from an EMBL/GenBank/DDBJ whole genome shotgun (WGS) entry which is preliminary data.</text>
</comment>
<evidence type="ECO:0000313" key="1">
    <source>
        <dbReference type="EMBL" id="KAH7689041.1"/>
    </source>
</evidence>
<dbReference type="EMBL" id="CM037013">
    <property type="protein sequence ID" value="KAH7689041.1"/>
    <property type="molecule type" value="Genomic_DNA"/>
</dbReference>
<accession>A0ACB7WM06</accession>
<gene>
    <name evidence="1" type="ORF">IHE45_03G070300</name>
</gene>
<organism evidence="1 2">
    <name type="scientific">Dioscorea alata</name>
    <name type="common">Purple yam</name>
    <dbReference type="NCBI Taxonomy" id="55571"/>
    <lineage>
        <taxon>Eukaryota</taxon>
        <taxon>Viridiplantae</taxon>
        <taxon>Streptophyta</taxon>
        <taxon>Embryophyta</taxon>
        <taxon>Tracheophyta</taxon>
        <taxon>Spermatophyta</taxon>
        <taxon>Magnoliopsida</taxon>
        <taxon>Liliopsida</taxon>
        <taxon>Dioscoreales</taxon>
        <taxon>Dioscoreaceae</taxon>
        <taxon>Dioscorea</taxon>
    </lineage>
</organism>
<sequence>MVPPSPTTVHGEIQDNKESTASSSNTKGETSKSQNNNAEINTKGGPVEEESPNEIRAAIMVIAVLVSTVTYQAILNPPGGFWQDDLQSLNSTGQNHTAGNPVMATKHPLLYGIFLAINAGAFVTSLLVMVFLFLPSFRWLFHYTRKWIDIPCLSTRKDEQQNLPKGSYISSSSTAVVDEINHLRRYARFVLSCLLLASALWVFQHLRGPGLVAFLIAFPSIHWLSISSIFVPRLQQMLEKEKEKEKKDKEKKKKESTIIDHVI</sequence>